<dbReference type="Gene3D" id="3.10.50.40">
    <property type="match status" value="1"/>
</dbReference>
<gene>
    <name evidence="9" type="ORF">LCOR_02490.1</name>
</gene>
<dbReference type="InterPro" id="IPR050754">
    <property type="entry name" value="FKBP4/5/8-like"/>
</dbReference>
<evidence type="ECO:0000256" key="1">
    <source>
        <dbReference type="ARBA" id="ARBA00000971"/>
    </source>
</evidence>
<dbReference type="GO" id="GO:0003755">
    <property type="term" value="F:peptidyl-prolyl cis-trans isomerase activity"/>
    <property type="evidence" value="ECO:0007669"/>
    <property type="project" value="UniProtKB-KW"/>
</dbReference>
<organism evidence="9 10">
    <name type="scientific">Lichtheimia corymbifera JMRC:FSU:9682</name>
    <dbReference type="NCBI Taxonomy" id="1263082"/>
    <lineage>
        <taxon>Eukaryota</taxon>
        <taxon>Fungi</taxon>
        <taxon>Fungi incertae sedis</taxon>
        <taxon>Mucoromycota</taxon>
        <taxon>Mucoromycotina</taxon>
        <taxon>Mucoromycetes</taxon>
        <taxon>Mucorales</taxon>
        <taxon>Lichtheimiaceae</taxon>
        <taxon>Lichtheimia</taxon>
    </lineage>
</organism>
<dbReference type="InterPro" id="IPR011990">
    <property type="entry name" value="TPR-like_helical_dom_sf"/>
</dbReference>
<evidence type="ECO:0000256" key="5">
    <source>
        <dbReference type="ARBA" id="ARBA00023110"/>
    </source>
</evidence>
<dbReference type="STRING" id="1263082.A0A068RMD6"/>
<keyword evidence="5 7" id="KW-0697">Rotamase</keyword>
<dbReference type="Gene3D" id="1.25.40.10">
    <property type="entry name" value="Tetratricopeptide repeat domain"/>
    <property type="match status" value="1"/>
</dbReference>
<dbReference type="PANTHER" id="PTHR46512">
    <property type="entry name" value="PEPTIDYLPROLYL ISOMERASE"/>
    <property type="match status" value="1"/>
</dbReference>
<keyword evidence="3" id="KW-0677">Repeat</keyword>
<evidence type="ECO:0000256" key="6">
    <source>
        <dbReference type="ARBA" id="ARBA00023235"/>
    </source>
</evidence>
<dbReference type="PANTHER" id="PTHR46512:SF9">
    <property type="entry name" value="PEPTIDYLPROLYL ISOMERASE"/>
    <property type="match status" value="1"/>
</dbReference>
<reference evidence="9" key="1">
    <citation type="submission" date="2013-08" db="EMBL/GenBank/DDBJ databases">
        <title>Gene expansion shapes genome architecture in the human pathogen Lichtheimia corymbifera: an evolutionary genomics analysis in the ancient terrestrial Mucorales (Mucoromycotina).</title>
        <authorList>
            <person name="Schwartze V.U."/>
            <person name="Winter S."/>
            <person name="Shelest E."/>
            <person name="Marcet-Houben M."/>
            <person name="Horn F."/>
            <person name="Wehner S."/>
            <person name="Hoffmann K."/>
            <person name="Riege K."/>
            <person name="Sammeth M."/>
            <person name="Nowrousian M."/>
            <person name="Valiante V."/>
            <person name="Linde J."/>
            <person name="Jacobsen I.D."/>
            <person name="Marz M."/>
            <person name="Brakhage A.A."/>
            <person name="Gabaldon T."/>
            <person name="Bocker S."/>
            <person name="Voigt K."/>
        </authorList>
    </citation>
    <scope>NUCLEOTIDE SEQUENCE [LARGE SCALE GENOMIC DNA]</scope>
    <source>
        <strain evidence="9">FSU 9682</strain>
    </source>
</reference>
<sequence>MSSAAENLTSDGKVTKRIIKEGLGALPKSKSQVGVYYDAYLVKGNTKFDSSRDRKVPFEFKLEGGQVIKAWEIAVPTMKVGEVAEIVCDYEYGYGAKGRNPLVPPKASLRFEVELLGTWEPAASAKQRLEMAASKKQEGNDLFKKGDVEHALLAYKKGREYIIDLWDCEPEETALCRELVIALQSNVAMCYLKLRQWENSIEVCKKVLDRDPCNVKACFRIGQACIETARYEEGLQFVKLGLQAHPEDTNLIAMEKVINKRINDYDRSSKAVYRKMFS</sequence>
<dbReference type="EMBL" id="CBTN010000007">
    <property type="protein sequence ID" value="CDH50797.1"/>
    <property type="molecule type" value="Genomic_DNA"/>
</dbReference>
<dbReference type="SMART" id="SM00028">
    <property type="entry name" value="TPR"/>
    <property type="match status" value="3"/>
</dbReference>
<accession>A0A068RMD6</accession>
<evidence type="ECO:0000256" key="2">
    <source>
        <dbReference type="ARBA" id="ARBA00013194"/>
    </source>
</evidence>
<feature type="domain" description="PPIase FKBP-type" evidence="8">
    <location>
        <begin position="30"/>
        <end position="119"/>
    </location>
</feature>
<dbReference type="InterPro" id="IPR046357">
    <property type="entry name" value="PPIase_dom_sf"/>
</dbReference>
<evidence type="ECO:0000256" key="3">
    <source>
        <dbReference type="ARBA" id="ARBA00022737"/>
    </source>
</evidence>
<comment type="caution">
    <text evidence="9">The sequence shown here is derived from an EMBL/GenBank/DDBJ whole genome shotgun (WGS) entry which is preliminary data.</text>
</comment>
<dbReference type="InterPro" id="IPR019734">
    <property type="entry name" value="TPR_rpt"/>
</dbReference>
<dbReference type="VEuPathDB" id="FungiDB:LCOR_02490.1"/>
<proteinExistence type="predicted"/>
<dbReference type="InterPro" id="IPR001179">
    <property type="entry name" value="PPIase_FKBP_dom"/>
</dbReference>
<comment type="catalytic activity">
    <reaction evidence="1 7">
        <text>[protein]-peptidylproline (omega=180) = [protein]-peptidylproline (omega=0)</text>
        <dbReference type="Rhea" id="RHEA:16237"/>
        <dbReference type="Rhea" id="RHEA-COMP:10747"/>
        <dbReference type="Rhea" id="RHEA-COMP:10748"/>
        <dbReference type="ChEBI" id="CHEBI:83833"/>
        <dbReference type="ChEBI" id="CHEBI:83834"/>
        <dbReference type="EC" id="5.2.1.8"/>
    </reaction>
</comment>
<protein>
    <recommendedName>
        <fullName evidence="2 7">peptidylprolyl isomerase</fullName>
        <ecNumber evidence="2 7">5.2.1.8</ecNumber>
    </recommendedName>
</protein>
<name>A0A068RMD6_9FUNG</name>
<dbReference type="SUPFAM" id="SSF48452">
    <property type="entry name" value="TPR-like"/>
    <property type="match status" value="1"/>
</dbReference>
<keyword evidence="10" id="KW-1185">Reference proteome</keyword>
<evidence type="ECO:0000256" key="4">
    <source>
        <dbReference type="ARBA" id="ARBA00022803"/>
    </source>
</evidence>
<dbReference type="EC" id="5.2.1.8" evidence="2 7"/>
<dbReference type="AlphaFoldDB" id="A0A068RMD6"/>
<evidence type="ECO:0000313" key="9">
    <source>
        <dbReference type="EMBL" id="CDH50797.1"/>
    </source>
</evidence>
<dbReference type="Proteomes" id="UP000027586">
    <property type="component" value="Unassembled WGS sequence"/>
</dbReference>
<evidence type="ECO:0000313" key="10">
    <source>
        <dbReference type="Proteomes" id="UP000027586"/>
    </source>
</evidence>
<evidence type="ECO:0000259" key="8">
    <source>
        <dbReference type="PROSITE" id="PS50059"/>
    </source>
</evidence>
<evidence type="ECO:0000256" key="7">
    <source>
        <dbReference type="PROSITE-ProRule" id="PRU00277"/>
    </source>
</evidence>
<dbReference type="PROSITE" id="PS50059">
    <property type="entry name" value="FKBP_PPIASE"/>
    <property type="match status" value="1"/>
</dbReference>
<dbReference type="OrthoDB" id="1902587at2759"/>
<keyword evidence="6 7" id="KW-0413">Isomerase</keyword>
<dbReference type="SUPFAM" id="SSF54534">
    <property type="entry name" value="FKBP-like"/>
    <property type="match status" value="1"/>
</dbReference>
<dbReference type="Pfam" id="PF00254">
    <property type="entry name" value="FKBP_C"/>
    <property type="match status" value="1"/>
</dbReference>
<keyword evidence="4" id="KW-0802">TPR repeat</keyword>